<evidence type="ECO:0000313" key="1">
    <source>
        <dbReference type="EMBL" id="QUS58357.1"/>
    </source>
</evidence>
<dbReference type="Proteomes" id="UP000680706">
    <property type="component" value="Plasmid pAb134-01"/>
</dbReference>
<accession>A0ABX8ATB4</accession>
<keyword evidence="1" id="KW-0614">Plasmid</keyword>
<proteinExistence type="predicted"/>
<geneLocation type="plasmid" evidence="1 2">
    <name>pAb134-01</name>
</geneLocation>
<protein>
    <submittedName>
        <fullName evidence="1">Uncharacterized protein</fullName>
    </submittedName>
</protein>
<dbReference type="EMBL" id="CP074127">
    <property type="protein sequence ID" value="QUS58357.1"/>
    <property type="molecule type" value="Genomic_DNA"/>
</dbReference>
<name>A0ABX8ATB4_9HYPH</name>
<sequence>MIVSIFGGGGSSYSISNYSVAKFVSNGTTSFAARATQVAQPQDEDAEKNSTKVDVTSMPDNAVDARAKLTKRYGDLETTSAKYKDDLEAFRQEIFDDLKFDRATLFQIASNDNGYFSKEEIKAAELVMEEQLDQALNKSDPDAEPTAENYLSLLDYLEKESSEEEKATFEWAVNKASAQANYKRFSNGKESDLFSDDPVVSLLTKAHEDLFDAQKTNPDAKLESMSAYDSAQYQWERNSNSYDNYTSPDAWWK</sequence>
<keyword evidence="2" id="KW-1185">Reference proteome</keyword>
<organism evidence="1 2">
    <name type="scientific">Pseudovibrio brasiliensis</name>
    <dbReference type="NCBI Taxonomy" id="1898042"/>
    <lineage>
        <taxon>Bacteria</taxon>
        <taxon>Pseudomonadati</taxon>
        <taxon>Pseudomonadota</taxon>
        <taxon>Alphaproteobacteria</taxon>
        <taxon>Hyphomicrobiales</taxon>
        <taxon>Stappiaceae</taxon>
        <taxon>Pseudovibrio</taxon>
    </lineage>
</organism>
<evidence type="ECO:0000313" key="2">
    <source>
        <dbReference type="Proteomes" id="UP000680706"/>
    </source>
</evidence>
<gene>
    <name evidence="1" type="ORF">KGB56_23820</name>
</gene>
<reference evidence="1 2" key="1">
    <citation type="journal article" date="2021" name="Angew. Chem. Int. Ed. Engl.">
        <title>A novel family of nonribosomal peptides modulate collective behavior in Pseudovibrio bacteria isolated from marine sponges.</title>
        <authorList>
            <person name="Ioca L.P."/>
            <person name="Dai Y."/>
            <person name="Kunakom S."/>
            <person name="Diaz-Espinosa J."/>
            <person name="Krunic A."/>
            <person name="Crnkovic C.M."/>
            <person name="Orjala J."/>
            <person name="Sanchez L.M."/>
            <person name="Ferreira A.G."/>
            <person name="Berlinck R.G.S."/>
            <person name="Eustaquio A.S."/>
        </authorList>
    </citation>
    <scope>NUCLEOTIDE SEQUENCE [LARGE SCALE GENOMIC DNA]</scope>
    <source>
        <strain evidence="1 2">Ab134</strain>
        <plasmid evidence="1 2">pAb134-01</plasmid>
    </source>
</reference>